<keyword evidence="2" id="KW-1185">Reference proteome</keyword>
<dbReference type="AlphaFoldDB" id="I0APC0"/>
<dbReference type="OrthoDB" id="1418519at2"/>
<dbReference type="PROSITE" id="PS51257">
    <property type="entry name" value="PROKAR_LIPOPROTEIN"/>
    <property type="match status" value="1"/>
</dbReference>
<accession>I0APC0</accession>
<protein>
    <recommendedName>
        <fullName evidence="3">Lipoprotein</fullName>
    </recommendedName>
</protein>
<evidence type="ECO:0000313" key="2">
    <source>
        <dbReference type="Proteomes" id="UP000007394"/>
    </source>
</evidence>
<dbReference type="RefSeq" id="WP_014561963.1">
    <property type="nucleotide sequence ID" value="NC_017464.1"/>
</dbReference>
<dbReference type="Proteomes" id="UP000007394">
    <property type="component" value="Chromosome"/>
</dbReference>
<evidence type="ECO:0000313" key="1">
    <source>
        <dbReference type="EMBL" id="AFH50827.1"/>
    </source>
</evidence>
<proteinExistence type="predicted"/>
<dbReference type="KEGG" id="ial:IALB_3124"/>
<organism evidence="1 2">
    <name type="scientific">Ignavibacterium album (strain DSM 19864 / JCM 16511 / NBRC 101810 / Mat9-16)</name>
    <dbReference type="NCBI Taxonomy" id="945713"/>
    <lineage>
        <taxon>Bacteria</taxon>
        <taxon>Pseudomonadati</taxon>
        <taxon>Ignavibacteriota</taxon>
        <taxon>Ignavibacteria</taxon>
        <taxon>Ignavibacteriales</taxon>
        <taxon>Ignavibacteriaceae</taxon>
        <taxon>Ignavibacterium</taxon>
    </lineage>
</organism>
<name>I0APC0_IGNAJ</name>
<dbReference type="EMBL" id="CP003418">
    <property type="protein sequence ID" value="AFH50827.1"/>
    <property type="molecule type" value="Genomic_DNA"/>
</dbReference>
<reference evidence="1 2" key="1">
    <citation type="journal article" date="2012" name="Front. Microbiol.">
        <title>Complete genome of Ignavibacterium album, a metabolically versatile, flagellated, facultative anaerobe from the phylum Chlorobi.</title>
        <authorList>
            <person name="Liu Z."/>
            <person name="Frigaard N.-U."/>
            <person name="Vogl K."/>
            <person name="Iino T."/>
            <person name="Ohkuma M."/>
            <person name="Overmann J."/>
            <person name="Bryant D.A."/>
        </authorList>
    </citation>
    <scope>NUCLEOTIDE SEQUENCE [LARGE SCALE GENOMIC DNA]</scope>
    <source>
        <strain evidence="2">DSM 19864 / JCM 16511 / NBRC 101810 / Mat9-16</strain>
    </source>
</reference>
<gene>
    <name evidence="1" type="ordered locus">IALB_3124</name>
</gene>
<dbReference type="HOGENOM" id="CLU_945593_0_0_10"/>
<evidence type="ECO:0008006" key="3">
    <source>
        <dbReference type="Google" id="ProtNLM"/>
    </source>
</evidence>
<sequence>MKKLFFAFLIILLTFGCDTKKSVHKDLITGLSTEGDGLSCEEVTILSGGKTIQRKSFIFGEEITFNFSNIEGFKEEDGKIFPGMSIVISDKNNDTIIKSDDAYQKYSEGISLMPVILKSDLTLARPIHSGNSYSLFINIWDKKDDGKFSAEMNFEVKPNEKIKATKHNCNYDELYLLSDRNKQVITDNVITFGDNIYLIFEGVKEFSETDNKIFPGLSLEIKDGKNEVVLFDEDLFKDYESSGIDANSFEDRVSANFWFNGSEANNPLKLTAKLWDKLSDKYVSAETFLTLK</sequence>
<dbReference type="eggNOG" id="ENOG5032RDT">
    <property type="taxonomic scope" value="Bacteria"/>
</dbReference>